<dbReference type="EMBL" id="JBFDAA010000013">
    <property type="protein sequence ID" value="KAL1122477.1"/>
    <property type="molecule type" value="Genomic_DNA"/>
</dbReference>
<dbReference type="Proteomes" id="UP001558652">
    <property type="component" value="Unassembled WGS sequence"/>
</dbReference>
<organism evidence="2 3">
    <name type="scientific">Ranatra chinensis</name>
    <dbReference type="NCBI Taxonomy" id="642074"/>
    <lineage>
        <taxon>Eukaryota</taxon>
        <taxon>Metazoa</taxon>
        <taxon>Ecdysozoa</taxon>
        <taxon>Arthropoda</taxon>
        <taxon>Hexapoda</taxon>
        <taxon>Insecta</taxon>
        <taxon>Pterygota</taxon>
        <taxon>Neoptera</taxon>
        <taxon>Paraneoptera</taxon>
        <taxon>Hemiptera</taxon>
        <taxon>Heteroptera</taxon>
        <taxon>Panheteroptera</taxon>
        <taxon>Nepomorpha</taxon>
        <taxon>Nepidae</taxon>
        <taxon>Ranatrinae</taxon>
        <taxon>Ranatra</taxon>
    </lineage>
</organism>
<evidence type="ECO:0000313" key="2">
    <source>
        <dbReference type="EMBL" id="KAL1122477.1"/>
    </source>
</evidence>
<sequence length="651" mass="71985">MDKLVPESLKKDVVCLLVLEGFELPEDGGVEAVALTGGGDLVEISASSVVATLKLVKCVENLSEITPFYAHLTGKRYYLVSIGTSLHVVERGKGLTLYETIKGVRDLKIADLNETGSPQVILKVGFNLDLLILKINWGTPEQLVPTVERNILVSNFGNVNLDIEKAKWSLRKKTDFSKNVSQLIKQKQASKYHGSLRLKIGSPWVTFLEDCCVIGVQVWNRCNVQLTHLEINLLFPSSTCSSTLLLEKGEVLKFFFKSNCLMEESSGFLVATVRHSVKAARVCFKGMITYLTFGETEVHCVNFNIKPIDLTAVPRPLDLTSSDNEMLVCLIGSAERKTLVLNHSDRFSPVDMFIRMGFHRFCRDYFLYPVFSQNLLKGLLVQILSSVECKNRSVKLLMYGRSAKQLDLFLHLVFDVLKDETVDISFNRTQGNCSYTKLSEEMDCSKGCTEGLGVRMGSKGRVCGPPVGGRCRTGRLSPGAVKIVGSVACEPVTSTSPEDCRRTRIIVSTFSIALCHRSNRTPTMLDARGLALAGKFEQVIMPTFYTSSRHQGSLYTTIAYNLLHTSGLSLRRTGRGFLRGGESFRESGFSAASAPHRKPGRPTLAGSSNGDHPIDKNIFRYDCFCSLHSHSIELFDSALLLASIAMLIRAT</sequence>
<proteinExistence type="predicted"/>
<evidence type="ECO:0000313" key="3">
    <source>
        <dbReference type="Proteomes" id="UP001558652"/>
    </source>
</evidence>
<gene>
    <name evidence="2" type="ORF">AAG570_002808</name>
</gene>
<keyword evidence="3" id="KW-1185">Reference proteome</keyword>
<name>A0ABD0Y5D5_9HEMI</name>
<protein>
    <submittedName>
        <fullName evidence="2">Uncharacterized protein</fullName>
    </submittedName>
</protein>
<accession>A0ABD0Y5D5</accession>
<evidence type="ECO:0000256" key="1">
    <source>
        <dbReference type="SAM" id="MobiDB-lite"/>
    </source>
</evidence>
<dbReference type="AlphaFoldDB" id="A0ABD0Y5D5"/>
<reference evidence="2 3" key="1">
    <citation type="submission" date="2024-07" db="EMBL/GenBank/DDBJ databases">
        <title>Chromosome-level genome assembly of the water stick insect Ranatra chinensis (Heteroptera: Nepidae).</title>
        <authorList>
            <person name="Liu X."/>
        </authorList>
    </citation>
    <scope>NUCLEOTIDE SEQUENCE [LARGE SCALE GENOMIC DNA]</scope>
    <source>
        <strain evidence="2">Cailab_2021Rc</strain>
        <tissue evidence="2">Muscle</tissue>
    </source>
</reference>
<comment type="caution">
    <text evidence="2">The sequence shown here is derived from an EMBL/GenBank/DDBJ whole genome shotgun (WGS) entry which is preliminary data.</text>
</comment>
<feature type="region of interest" description="Disordered" evidence="1">
    <location>
        <begin position="589"/>
        <end position="609"/>
    </location>
</feature>